<proteinExistence type="predicted"/>
<feature type="region of interest" description="Disordered" evidence="1">
    <location>
        <begin position="117"/>
        <end position="137"/>
    </location>
</feature>
<evidence type="ECO:0000313" key="2">
    <source>
        <dbReference type="EMBL" id="KAF2030665.1"/>
    </source>
</evidence>
<dbReference type="EMBL" id="ML978188">
    <property type="protein sequence ID" value="KAF2030665.1"/>
    <property type="molecule type" value="Genomic_DNA"/>
</dbReference>
<protein>
    <submittedName>
        <fullName evidence="2">Uncharacterized protein</fullName>
    </submittedName>
</protein>
<gene>
    <name evidence="2" type="ORF">EK21DRAFT_111756</name>
</gene>
<evidence type="ECO:0000313" key="3">
    <source>
        <dbReference type="Proteomes" id="UP000799777"/>
    </source>
</evidence>
<keyword evidence="3" id="KW-1185">Reference proteome</keyword>
<dbReference type="AlphaFoldDB" id="A0A9P4HBR0"/>
<evidence type="ECO:0000256" key="1">
    <source>
        <dbReference type="SAM" id="MobiDB-lite"/>
    </source>
</evidence>
<dbReference type="Proteomes" id="UP000799777">
    <property type="component" value="Unassembled WGS sequence"/>
</dbReference>
<reference evidence="2" key="1">
    <citation type="journal article" date="2020" name="Stud. Mycol.">
        <title>101 Dothideomycetes genomes: a test case for predicting lifestyles and emergence of pathogens.</title>
        <authorList>
            <person name="Haridas S."/>
            <person name="Albert R."/>
            <person name="Binder M."/>
            <person name="Bloem J."/>
            <person name="Labutti K."/>
            <person name="Salamov A."/>
            <person name="Andreopoulos B."/>
            <person name="Baker S."/>
            <person name="Barry K."/>
            <person name="Bills G."/>
            <person name="Bluhm B."/>
            <person name="Cannon C."/>
            <person name="Castanera R."/>
            <person name="Culley D."/>
            <person name="Daum C."/>
            <person name="Ezra D."/>
            <person name="Gonzalez J."/>
            <person name="Henrissat B."/>
            <person name="Kuo A."/>
            <person name="Liang C."/>
            <person name="Lipzen A."/>
            <person name="Lutzoni F."/>
            <person name="Magnuson J."/>
            <person name="Mondo S."/>
            <person name="Nolan M."/>
            <person name="Ohm R."/>
            <person name="Pangilinan J."/>
            <person name="Park H.-J."/>
            <person name="Ramirez L."/>
            <person name="Alfaro M."/>
            <person name="Sun H."/>
            <person name="Tritt A."/>
            <person name="Yoshinaga Y."/>
            <person name="Zwiers L.-H."/>
            <person name="Turgeon B."/>
            <person name="Goodwin S."/>
            <person name="Spatafora J."/>
            <person name="Crous P."/>
            <person name="Grigoriev I."/>
        </authorList>
    </citation>
    <scope>NUCLEOTIDE SEQUENCE</scope>
    <source>
        <strain evidence="2">CBS 110217</strain>
    </source>
</reference>
<sequence>MLLVALCNARALAYPASDSAGPPSSGRFSERLTHRTGNTRDDARNIQELLIPIGKSEERLSAVPHFAAQSQVSAGVVEDHLDTTTGVDKDFGNSDLGEVVLKDLFYKPPATTAFPAELAQHTPDEDDDAKEKELKPRADSYDTTLDNLLFSIDEFLARLQLAHLARQDTIDNLLSLVLGAVGDDEDDSLHDGSDLKALLDVVKEEKAQLMKVRYISREGIAG</sequence>
<organism evidence="2 3">
    <name type="scientific">Setomelanomma holmii</name>
    <dbReference type="NCBI Taxonomy" id="210430"/>
    <lineage>
        <taxon>Eukaryota</taxon>
        <taxon>Fungi</taxon>
        <taxon>Dikarya</taxon>
        <taxon>Ascomycota</taxon>
        <taxon>Pezizomycotina</taxon>
        <taxon>Dothideomycetes</taxon>
        <taxon>Pleosporomycetidae</taxon>
        <taxon>Pleosporales</taxon>
        <taxon>Pleosporineae</taxon>
        <taxon>Phaeosphaeriaceae</taxon>
        <taxon>Setomelanomma</taxon>
    </lineage>
</organism>
<accession>A0A9P4HBR0</accession>
<comment type="caution">
    <text evidence="2">The sequence shown here is derived from an EMBL/GenBank/DDBJ whole genome shotgun (WGS) entry which is preliminary data.</text>
</comment>
<name>A0A9P4HBR0_9PLEO</name>